<keyword evidence="3" id="KW-1185">Reference proteome</keyword>
<evidence type="ECO:0000313" key="3">
    <source>
        <dbReference type="Proteomes" id="UP000002727"/>
    </source>
</evidence>
<dbReference type="Proteomes" id="UP000002727">
    <property type="component" value="Chromosome"/>
</dbReference>
<dbReference type="KEGG" id="ton:TON_0913"/>
<protein>
    <recommendedName>
        <fullName evidence="1">DUF2341 domain-containing protein</fullName>
    </recommendedName>
</protein>
<dbReference type="Pfam" id="PF10102">
    <property type="entry name" value="DUF2341"/>
    <property type="match status" value="1"/>
</dbReference>
<dbReference type="EMBL" id="CP000855">
    <property type="protein sequence ID" value="ACJ16401.1"/>
    <property type="molecule type" value="Genomic_DNA"/>
</dbReference>
<name>B6YWD8_THEON</name>
<reference evidence="2 3" key="1">
    <citation type="journal article" date="2008" name="J. Bacteriol.">
        <title>The complete genome sequence of Thermococcus onnurineus NA1 reveals a mixed heterotrophic and carboxydotrophic metabolism.</title>
        <authorList>
            <person name="Lee H.S."/>
            <person name="Kang S.G."/>
            <person name="Bae S.S."/>
            <person name="Lim J.K."/>
            <person name="Cho Y."/>
            <person name="Kim Y.J."/>
            <person name="Jeon J.H."/>
            <person name="Cha S.S."/>
            <person name="Kwon K.K."/>
            <person name="Kim H.T."/>
            <person name="Park C.J."/>
            <person name="Lee H.W."/>
            <person name="Kim S.I."/>
            <person name="Chun J."/>
            <person name="Colwell R.R."/>
            <person name="Kim S.J."/>
            <person name="Lee J.H."/>
        </authorList>
    </citation>
    <scope>NUCLEOTIDE SEQUENCE [LARGE SCALE GENOMIC DNA]</scope>
    <source>
        <strain evidence="2 3">NA1</strain>
    </source>
</reference>
<gene>
    <name evidence="2" type="ordered locus">TON_0913</name>
</gene>
<feature type="domain" description="DUF2341" evidence="1">
    <location>
        <begin position="187"/>
        <end position="262"/>
    </location>
</feature>
<accession>B6YWD8</accession>
<dbReference type="eggNOG" id="arCOG03508">
    <property type="taxonomic scope" value="Archaea"/>
</dbReference>
<sequence length="480" mass="54357">MGSCDVVSPANWADVQITWNITDYSWGIRDLYEYTLNEVIINFSDSLPAGTTMYINVTIYGYNSNTGQYQSDSFTNFTVFTSGWSAALPYIITNKDTQYSYYVSSFFGISPPEIVDIKIVLVGGSNNCTILPIYIEVQKIGVATLSFAPSGSGNVPIDVTERSGQDLRDYVINFTLGGDWSSLYPYVTDENGNRLYYWYFYDAASQKTWFWVKMNLSANQVNTIYLFYGNQSAYDATYFNPDKVFWFFDDFNGVTLNLSKWNIPTLQNPSNYTVSNGLLELKGGQWLWTKQNFSGSFIIDLYANSLDSTAFPIFYVDSTNYGWAILLNTSLATWGATTYQLNNVTIRGFNLADGSWGAFYYPDGGSRSPIFGKDILITTLINVTSTQAEFYLYENGSLIATFTQGYSPEQSEPLGLGQWYEYNYTITGPRRNPQLTLSSIINTTSIYDWILVRPYIYPEPEVQVVGQTSGSYTFRIYFKP</sequence>
<proteinExistence type="predicted"/>
<evidence type="ECO:0000259" key="1">
    <source>
        <dbReference type="Pfam" id="PF10102"/>
    </source>
</evidence>
<dbReference type="HOGENOM" id="CLU_568185_0_0_2"/>
<dbReference type="AlphaFoldDB" id="B6YWD8"/>
<dbReference type="InterPro" id="IPR018765">
    <property type="entry name" value="DUF2341"/>
</dbReference>
<dbReference type="PATRIC" id="fig|523850.10.peg.921"/>
<evidence type="ECO:0000313" key="2">
    <source>
        <dbReference type="EMBL" id="ACJ16401.1"/>
    </source>
</evidence>
<organism evidence="2 3">
    <name type="scientific">Thermococcus onnurineus (strain NA1)</name>
    <dbReference type="NCBI Taxonomy" id="523850"/>
    <lineage>
        <taxon>Archaea</taxon>
        <taxon>Methanobacteriati</taxon>
        <taxon>Methanobacteriota</taxon>
        <taxon>Thermococci</taxon>
        <taxon>Thermococcales</taxon>
        <taxon>Thermococcaceae</taxon>
        <taxon>Thermococcus</taxon>
    </lineage>
</organism>